<proteinExistence type="inferred from homology"/>
<dbReference type="AlphaFoldDB" id="A0A0D3HXK9"/>
<reference evidence="4" key="2">
    <citation type="submission" date="2024-10" db="UniProtKB">
        <authorList>
            <consortium name="EnsemblProtists"/>
        </authorList>
    </citation>
    <scope>IDENTIFICATION</scope>
</reference>
<dbReference type="InterPro" id="IPR051614">
    <property type="entry name" value="UPF0045_domain"/>
</dbReference>
<reference evidence="5" key="1">
    <citation type="journal article" date="2013" name="Nature">
        <title>Pan genome of the phytoplankton Emiliania underpins its global distribution.</title>
        <authorList>
            <person name="Read B.A."/>
            <person name="Kegel J."/>
            <person name="Klute M.J."/>
            <person name="Kuo A."/>
            <person name="Lefebvre S.C."/>
            <person name="Maumus F."/>
            <person name="Mayer C."/>
            <person name="Miller J."/>
            <person name="Monier A."/>
            <person name="Salamov A."/>
            <person name="Young J."/>
            <person name="Aguilar M."/>
            <person name="Claverie J.M."/>
            <person name="Frickenhaus S."/>
            <person name="Gonzalez K."/>
            <person name="Herman E.K."/>
            <person name="Lin Y.C."/>
            <person name="Napier J."/>
            <person name="Ogata H."/>
            <person name="Sarno A.F."/>
            <person name="Shmutz J."/>
            <person name="Schroeder D."/>
            <person name="de Vargas C."/>
            <person name="Verret F."/>
            <person name="von Dassow P."/>
            <person name="Valentin K."/>
            <person name="Van de Peer Y."/>
            <person name="Wheeler G."/>
            <person name="Dacks J.B."/>
            <person name="Delwiche C.F."/>
            <person name="Dyhrman S.T."/>
            <person name="Glockner G."/>
            <person name="John U."/>
            <person name="Richards T."/>
            <person name="Worden A.Z."/>
            <person name="Zhang X."/>
            <person name="Grigoriev I.V."/>
            <person name="Allen A.E."/>
            <person name="Bidle K."/>
            <person name="Borodovsky M."/>
            <person name="Bowler C."/>
            <person name="Brownlee C."/>
            <person name="Cock J.M."/>
            <person name="Elias M."/>
            <person name="Gladyshev V.N."/>
            <person name="Groth M."/>
            <person name="Guda C."/>
            <person name="Hadaegh A."/>
            <person name="Iglesias-Rodriguez M.D."/>
            <person name="Jenkins J."/>
            <person name="Jones B.M."/>
            <person name="Lawson T."/>
            <person name="Leese F."/>
            <person name="Lindquist E."/>
            <person name="Lobanov A."/>
            <person name="Lomsadze A."/>
            <person name="Malik S.B."/>
            <person name="Marsh M.E."/>
            <person name="Mackinder L."/>
            <person name="Mock T."/>
            <person name="Mueller-Roeber B."/>
            <person name="Pagarete A."/>
            <person name="Parker M."/>
            <person name="Probert I."/>
            <person name="Quesneville H."/>
            <person name="Raines C."/>
            <person name="Rensing S.A."/>
            <person name="Riano-Pachon D.M."/>
            <person name="Richier S."/>
            <person name="Rokitta S."/>
            <person name="Shiraiwa Y."/>
            <person name="Soanes D.M."/>
            <person name="van der Giezen M."/>
            <person name="Wahlund T.M."/>
            <person name="Williams B."/>
            <person name="Wilson W."/>
            <person name="Wolfe G."/>
            <person name="Wurch L.L."/>
        </authorList>
    </citation>
    <scope>NUCLEOTIDE SEQUENCE</scope>
</reference>
<protein>
    <recommendedName>
        <fullName evidence="3">Thiamine-binding protein domain-containing protein</fullName>
    </recommendedName>
</protein>
<organism evidence="4 5">
    <name type="scientific">Emiliania huxleyi (strain CCMP1516)</name>
    <dbReference type="NCBI Taxonomy" id="280463"/>
    <lineage>
        <taxon>Eukaryota</taxon>
        <taxon>Haptista</taxon>
        <taxon>Haptophyta</taxon>
        <taxon>Prymnesiophyceae</taxon>
        <taxon>Isochrysidales</taxon>
        <taxon>Noelaerhabdaceae</taxon>
        <taxon>Emiliania</taxon>
    </lineage>
</organism>
<accession>A0A0D3HXK9</accession>
<name>A0A0D3HXK9_EMIH1</name>
<evidence type="ECO:0000313" key="4">
    <source>
        <dbReference type="EnsemblProtists" id="EOD03744"/>
    </source>
</evidence>
<sequence>MSLIADIQVVPSPTGTEADCFKHVNAAIAVITASGLKHSVGALGTTVEGRADAVWRVAREAFDACLKSGAEKELMYLKLYRGDHTQPASVPKRREAPPDERPPRGRPPKGKACVPSLGRAGWVAAD</sequence>
<dbReference type="Pfam" id="PF01910">
    <property type="entry name" value="Thiamine_BP"/>
    <property type="match status" value="1"/>
</dbReference>
<dbReference type="InterPro" id="IPR029756">
    <property type="entry name" value="MTH1187/YkoF-like"/>
</dbReference>
<feature type="domain" description="Thiamine-binding protein" evidence="3">
    <location>
        <begin position="5"/>
        <end position="79"/>
    </location>
</feature>
<dbReference type="PaxDb" id="2903-EOD03744"/>
<dbReference type="GO" id="GO:0005829">
    <property type="term" value="C:cytosol"/>
    <property type="evidence" value="ECO:0007669"/>
    <property type="project" value="TreeGrafter"/>
</dbReference>
<keyword evidence="5" id="KW-1185">Reference proteome</keyword>
<dbReference type="KEGG" id="ehx:EMIHUDRAFT_221901"/>
<dbReference type="PANTHER" id="PTHR33777:SF1">
    <property type="entry name" value="UPF0045 PROTEIN ECM15"/>
    <property type="match status" value="1"/>
</dbReference>
<dbReference type="Proteomes" id="UP000013827">
    <property type="component" value="Unassembled WGS sequence"/>
</dbReference>
<evidence type="ECO:0000313" key="5">
    <source>
        <dbReference type="Proteomes" id="UP000013827"/>
    </source>
</evidence>
<feature type="compositionally biased region" description="Basic and acidic residues" evidence="2">
    <location>
        <begin position="92"/>
        <end position="103"/>
    </location>
</feature>
<evidence type="ECO:0000259" key="3">
    <source>
        <dbReference type="Pfam" id="PF01910"/>
    </source>
</evidence>
<dbReference type="GeneID" id="17249833"/>
<comment type="similarity">
    <text evidence="1">Belongs to the UPF0045 family.</text>
</comment>
<evidence type="ECO:0000256" key="2">
    <source>
        <dbReference type="SAM" id="MobiDB-lite"/>
    </source>
</evidence>
<dbReference type="RefSeq" id="XP_005756173.1">
    <property type="nucleotide sequence ID" value="XM_005756116.1"/>
</dbReference>
<dbReference type="InterPro" id="IPR002767">
    <property type="entry name" value="Thiamine_BP"/>
</dbReference>
<dbReference type="EnsemblProtists" id="EOD03744">
    <property type="protein sequence ID" value="EOD03744"/>
    <property type="gene ID" value="EMIHUDRAFT_221901"/>
</dbReference>
<evidence type="ECO:0000256" key="1">
    <source>
        <dbReference type="ARBA" id="ARBA00010272"/>
    </source>
</evidence>
<feature type="region of interest" description="Disordered" evidence="2">
    <location>
        <begin position="85"/>
        <end position="126"/>
    </location>
</feature>
<dbReference type="PANTHER" id="PTHR33777">
    <property type="entry name" value="UPF0045 PROTEIN ECM15"/>
    <property type="match status" value="1"/>
</dbReference>
<dbReference type="SUPFAM" id="SSF89957">
    <property type="entry name" value="MTH1187/YkoF-like"/>
    <property type="match status" value="1"/>
</dbReference>
<dbReference type="HOGENOM" id="CLU_2214963_0_0_1"/>
<dbReference type="Gene3D" id="3.30.70.930">
    <property type="match status" value="1"/>
</dbReference>